<evidence type="ECO:0000256" key="2">
    <source>
        <dbReference type="ARBA" id="ARBA00005371"/>
    </source>
</evidence>
<keyword evidence="8" id="KW-1185">Reference proteome</keyword>
<keyword evidence="4" id="KW-0508">mRNA splicing</keyword>
<name>A0A1Y2M717_EPING</name>
<organism evidence="7 8">
    <name type="scientific">Epicoccum nigrum</name>
    <name type="common">Soil fungus</name>
    <name type="synonym">Epicoccum purpurascens</name>
    <dbReference type="NCBI Taxonomy" id="105696"/>
    <lineage>
        <taxon>Eukaryota</taxon>
        <taxon>Fungi</taxon>
        <taxon>Dikarya</taxon>
        <taxon>Ascomycota</taxon>
        <taxon>Pezizomycotina</taxon>
        <taxon>Dothideomycetes</taxon>
        <taxon>Pleosporomycetidae</taxon>
        <taxon>Pleosporales</taxon>
        <taxon>Pleosporineae</taxon>
        <taxon>Didymellaceae</taxon>
        <taxon>Epicoccum</taxon>
    </lineage>
</organism>
<dbReference type="InterPro" id="IPR040424">
    <property type="entry name" value="Smn1"/>
</dbReference>
<dbReference type="AlphaFoldDB" id="A0A1Y2M717"/>
<feature type="compositionally biased region" description="Acidic residues" evidence="6">
    <location>
        <begin position="73"/>
        <end position="93"/>
    </location>
</feature>
<keyword evidence="3" id="KW-0507">mRNA processing</keyword>
<dbReference type="GO" id="GO:0006397">
    <property type="term" value="P:mRNA processing"/>
    <property type="evidence" value="ECO:0007669"/>
    <property type="project" value="UniProtKB-KW"/>
</dbReference>
<evidence type="ECO:0000256" key="1">
    <source>
        <dbReference type="ARBA" id="ARBA00004123"/>
    </source>
</evidence>
<evidence type="ECO:0000256" key="6">
    <source>
        <dbReference type="SAM" id="MobiDB-lite"/>
    </source>
</evidence>
<dbReference type="PANTHER" id="PTHR39267">
    <property type="entry name" value="SURVIVAL MOTOR NEURON-LIKE PROTEIN 1"/>
    <property type="match status" value="1"/>
</dbReference>
<reference evidence="7 8" key="1">
    <citation type="journal article" date="2017" name="Genome Announc.">
        <title>Genome sequence of the saprophytic ascomycete Epicoccum nigrum ICMP 19927 strain isolated from New Zealand.</title>
        <authorList>
            <person name="Fokin M."/>
            <person name="Fleetwood D."/>
            <person name="Weir B.S."/>
            <person name="Villas-Boas S.G."/>
        </authorList>
    </citation>
    <scope>NUCLEOTIDE SEQUENCE [LARGE SCALE GENOMIC DNA]</scope>
    <source>
        <strain evidence="7 8">ICMP 19927</strain>
    </source>
</reference>
<dbReference type="STRING" id="105696.A0A1Y2M717"/>
<feature type="region of interest" description="Disordered" evidence="6">
    <location>
        <begin position="56"/>
        <end position="129"/>
    </location>
</feature>
<protein>
    <recommendedName>
        <fullName evidence="9">Survival motor neuron Tudor domain-containing protein</fullName>
    </recommendedName>
</protein>
<keyword evidence="5" id="KW-0539">Nucleus</keyword>
<evidence type="ECO:0008006" key="9">
    <source>
        <dbReference type="Google" id="ProtNLM"/>
    </source>
</evidence>
<dbReference type="InParanoid" id="A0A1Y2M717"/>
<comment type="subcellular location">
    <subcellularLocation>
        <location evidence="1">Nucleus</location>
    </subcellularLocation>
</comment>
<evidence type="ECO:0000313" key="8">
    <source>
        <dbReference type="Proteomes" id="UP000193240"/>
    </source>
</evidence>
<dbReference type="InterPro" id="IPR047313">
    <property type="entry name" value="SMN_C"/>
</dbReference>
<dbReference type="Proteomes" id="UP000193240">
    <property type="component" value="Unassembled WGS sequence"/>
</dbReference>
<gene>
    <name evidence="7" type="ORF">B5807_03994</name>
</gene>
<proteinExistence type="inferred from homology"/>
<evidence type="ECO:0000313" key="7">
    <source>
        <dbReference type="EMBL" id="OSS51782.1"/>
    </source>
</evidence>
<accession>A0A1Y2M717</accession>
<evidence type="ECO:0000256" key="5">
    <source>
        <dbReference type="ARBA" id="ARBA00023242"/>
    </source>
</evidence>
<dbReference type="GO" id="GO:0008380">
    <property type="term" value="P:RNA splicing"/>
    <property type="evidence" value="ECO:0007669"/>
    <property type="project" value="UniProtKB-KW"/>
</dbReference>
<dbReference type="CDD" id="cd22851">
    <property type="entry name" value="SMN_N"/>
    <property type="match status" value="1"/>
</dbReference>
<dbReference type="EMBL" id="KZ107840">
    <property type="protein sequence ID" value="OSS51782.1"/>
    <property type="molecule type" value="Genomic_DNA"/>
</dbReference>
<sequence>MAPGIDMSDKNAWDDSFLQNSWNDAVAEYEKYHSIAKSGKHLEDVLTQEELRELRDDHGDLIGEAEAASEIVAEADDNSDQMDTEDSTQEMEDAGQVHQQETQPQETAASEELSQPQAAEQGAGLPHGTDFAAMPQALLGTVQDENLKNIMMSWYYAGYYTGLHAGQQLPREAPPKQ</sequence>
<dbReference type="CDD" id="cd22852">
    <property type="entry name" value="SMN_C"/>
    <property type="match status" value="1"/>
</dbReference>
<feature type="compositionally biased region" description="Polar residues" evidence="6">
    <location>
        <begin position="97"/>
        <end position="118"/>
    </location>
</feature>
<dbReference type="GO" id="GO:0005634">
    <property type="term" value="C:nucleus"/>
    <property type="evidence" value="ECO:0007669"/>
    <property type="project" value="UniProtKB-SubCell"/>
</dbReference>
<evidence type="ECO:0000256" key="3">
    <source>
        <dbReference type="ARBA" id="ARBA00022664"/>
    </source>
</evidence>
<dbReference type="OMA" id="MMSWYFA"/>
<comment type="similarity">
    <text evidence="2">Belongs to the SMN family.</text>
</comment>
<dbReference type="PANTHER" id="PTHR39267:SF1">
    <property type="entry name" value="SURVIVAL MOTOR NEURON PROTEIN"/>
    <property type="match status" value="1"/>
</dbReference>
<evidence type="ECO:0000256" key="4">
    <source>
        <dbReference type="ARBA" id="ARBA00023187"/>
    </source>
</evidence>